<dbReference type="EMBL" id="LAZR01000957">
    <property type="protein sequence ID" value="KKN53762.1"/>
    <property type="molecule type" value="Genomic_DNA"/>
</dbReference>
<dbReference type="AlphaFoldDB" id="A0A0F9RV15"/>
<dbReference type="GO" id="GO:0016020">
    <property type="term" value="C:membrane"/>
    <property type="evidence" value="ECO:0007669"/>
    <property type="project" value="InterPro"/>
</dbReference>
<dbReference type="Gene3D" id="2.40.160.10">
    <property type="entry name" value="Porin"/>
    <property type="match status" value="1"/>
</dbReference>
<dbReference type="InterPro" id="IPR033900">
    <property type="entry name" value="Gram_neg_porin_domain"/>
</dbReference>
<protein>
    <recommendedName>
        <fullName evidence="1">Porin domain-containing protein</fullName>
    </recommendedName>
</protein>
<proteinExistence type="predicted"/>
<gene>
    <name evidence="2" type="ORF">LCGC14_0599260</name>
</gene>
<dbReference type="GO" id="GO:0015288">
    <property type="term" value="F:porin activity"/>
    <property type="evidence" value="ECO:0007669"/>
    <property type="project" value="InterPro"/>
</dbReference>
<name>A0A0F9RV15_9ZZZZ</name>
<reference evidence="2" key="1">
    <citation type="journal article" date="2015" name="Nature">
        <title>Complex archaea that bridge the gap between prokaryotes and eukaryotes.</title>
        <authorList>
            <person name="Spang A."/>
            <person name="Saw J.H."/>
            <person name="Jorgensen S.L."/>
            <person name="Zaremba-Niedzwiedzka K."/>
            <person name="Martijn J."/>
            <person name="Lind A.E."/>
            <person name="van Eijk R."/>
            <person name="Schleper C."/>
            <person name="Guy L."/>
            <person name="Ettema T.J."/>
        </authorList>
    </citation>
    <scope>NUCLEOTIDE SEQUENCE</scope>
</reference>
<comment type="caution">
    <text evidence="2">The sequence shown here is derived from an EMBL/GenBank/DDBJ whole genome shotgun (WGS) entry which is preliminary data.</text>
</comment>
<organism evidence="2">
    <name type="scientific">marine sediment metagenome</name>
    <dbReference type="NCBI Taxonomy" id="412755"/>
    <lineage>
        <taxon>unclassified sequences</taxon>
        <taxon>metagenomes</taxon>
        <taxon>ecological metagenomes</taxon>
    </lineage>
</organism>
<dbReference type="Pfam" id="PF13609">
    <property type="entry name" value="Porin_4"/>
    <property type="match status" value="1"/>
</dbReference>
<sequence length="368" mass="39770">MLPKYLLSSITALLALSAMPAMAELKYSNDTGGSVKLYGQLSPAYLSFDDGVASYGDLVDNEVSNTRAGLTVTQDFGSSVLRFDFLTALGFGQSSSYGQAGDPKFLDWRRTFVRKLEVSWKTESAGTFTFGQGSMATDGVAQSDLSGTKMAMYNGLDTVAGNYQFRTSAGALSGIEIDHTFTSFDASRRGRIRYDTPSFNNFTFSAAYGKDILSTNNNDTYADAAVRYKNEIGGTKIAASLGFSRRTRNGTDRDDTFGSISALHPSGANVTLAAGSRKNDGQYGLIKLGYTADWFSVGKTSLAVDYYKGSDFVTNGSSSKSVGAGIVQKFDDARLETYLIVRKYEYTDTTATSYLNASSVLLGTRWKF</sequence>
<evidence type="ECO:0000313" key="2">
    <source>
        <dbReference type="EMBL" id="KKN53762.1"/>
    </source>
</evidence>
<dbReference type="InterPro" id="IPR023614">
    <property type="entry name" value="Porin_dom_sf"/>
</dbReference>
<evidence type="ECO:0000259" key="1">
    <source>
        <dbReference type="Pfam" id="PF13609"/>
    </source>
</evidence>
<dbReference type="SUPFAM" id="SSF56935">
    <property type="entry name" value="Porins"/>
    <property type="match status" value="1"/>
</dbReference>
<feature type="domain" description="Porin" evidence="1">
    <location>
        <begin position="11"/>
        <end position="348"/>
    </location>
</feature>
<accession>A0A0F9RV15</accession>